<feature type="compositionally biased region" description="Basic and acidic residues" evidence="2">
    <location>
        <begin position="420"/>
        <end position="431"/>
    </location>
</feature>
<feature type="compositionally biased region" description="Polar residues" evidence="2">
    <location>
        <begin position="342"/>
        <end position="353"/>
    </location>
</feature>
<feature type="domain" description="C3H1-type" evidence="3">
    <location>
        <begin position="8"/>
        <end position="42"/>
    </location>
</feature>
<feature type="compositionally biased region" description="Basic and acidic residues" evidence="2">
    <location>
        <begin position="113"/>
        <end position="127"/>
    </location>
</feature>
<feature type="compositionally biased region" description="Basic and acidic residues" evidence="2">
    <location>
        <begin position="299"/>
        <end position="310"/>
    </location>
</feature>
<accession>A0A9P5PUJ2</accession>
<sequence length="443" mass="49687">MSPTKNTPYKRFQCRYFDRQRGVPLNPSCSLGEKCRFVHPSDPNWPGVECYSYTFRKQPTWTTKNSDTRRETDSRSSGHSSSPGRGAPLVSQTDLFRGRCKVEAEDDIPLNNRDSEHNRRQNSVDRENFNSAVLDIAPLPTQQVNTSTRPSDTVFAEAEIKARSERLTSMFKDVAMVSSRIIQDTVLYDQEERKLQTFNEISATLTKISPASAASVSGPIAEIMLHHAQSKERLDESYSLLGAAWEKVFDGLIAEFSSNLENRLQVALSCLQNEAETAMDGIRVRSSQLKPRMSMSPERVSDGKRPRGDVDYTPGTAKQEQHGYGSGDRDPKRRKVADSRSPDPQQGGSGVGITNSVVKISLDDILNQMKIKIDQQSASLQTLTQENAELKSKLQSPPPGPKRSEASSSKSSSYYNNIGSDRDRRYVSDYSHRHRDNSRSRNR</sequence>
<evidence type="ECO:0000259" key="3">
    <source>
        <dbReference type="PROSITE" id="PS50103"/>
    </source>
</evidence>
<keyword evidence="1" id="KW-0863">Zinc-finger</keyword>
<dbReference type="PROSITE" id="PS50103">
    <property type="entry name" value="ZF_C3H1"/>
    <property type="match status" value="1"/>
</dbReference>
<comment type="caution">
    <text evidence="4">The sequence shown here is derived from an EMBL/GenBank/DDBJ whole genome shotgun (WGS) entry which is preliminary data.</text>
</comment>
<feature type="compositionally biased region" description="Basic and acidic residues" evidence="2">
    <location>
        <begin position="66"/>
        <end position="76"/>
    </location>
</feature>
<feature type="region of interest" description="Disordered" evidence="2">
    <location>
        <begin position="386"/>
        <end position="443"/>
    </location>
</feature>
<feature type="zinc finger region" description="C3H1-type" evidence="1">
    <location>
        <begin position="8"/>
        <end position="42"/>
    </location>
</feature>
<keyword evidence="1" id="KW-0862">Zinc</keyword>
<dbReference type="OrthoDB" id="2677428at2759"/>
<dbReference type="Proteomes" id="UP000772434">
    <property type="component" value="Unassembled WGS sequence"/>
</dbReference>
<evidence type="ECO:0000256" key="1">
    <source>
        <dbReference type="PROSITE-ProRule" id="PRU00723"/>
    </source>
</evidence>
<dbReference type="EMBL" id="JADNRY010000048">
    <property type="protein sequence ID" value="KAF9069656.1"/>
    <property type="molecule type" value="Genomic_DNA"/>
</dbReference>
<dbReference type="GO" id="GO:0008270">
    <property type="term" value="F:zinc ion binding"/>
    <property type="evidence" value="ECO:0007669"/>
    <property type="project" value="UniProtKB-KW"/>
</dbReference>
<proteinExistence type="predicted"/>
<keyword evidence="5" id="KW-1185">Reference proteome</keyword>
<keyword evidence="1" id="KW-0479">Metal-binding</keyword>
<feature type="compositionally biased region" description="Basic residues" evidence="2">
    <location>
        <begin position="432"/>
        <end position="443"/>
    </location>
</feature>
<feature type="region of interest" description="Disordered" evidence="2">
    <location>
        <begin position="61"/>
        <end position="92"/>
    </location>
</feature>
<evidence type="ECO:0000256" key="2">
    <source>
        <dbReference type="SAM" id="MobiDB-lite"/>
    </source>
</evidence>
<evidence type="ECO:0000313" key="4">
    <source>
        <dbReference type="EMBL" id="KAF9069656.1"/>
    </source>
</evidence>
<organism evidence="4 5">
    <name type="scientific">Rhodocollybia butyracea</name>
    <dbReference type="NCBI Taxonomy" id="206335"/>
    <lineage>
        <taxon>Eukaryota</taxon>
        <taxon>Fungi</taxon>
        <taxon>Dikarya</taxon>
        <taxon>Basidiomycota</taxon>
        <taxon>Agaricomycotina</taxon>
        <taxon>Agaricomycetes</taxon>
        <taxon>Agaricomycetidae</taxon>
        <taxon>Agaricales</taxon>
        <taxon>Marasmiineae</taxon>
        <taxon>Omphalotaceae</taxon>
        <taxon>Rhodocollybia</taxon>
    </lineage>
</organism>
<gene>
    <name evidence="4" type="ORF">BDP27DRAFT_1325147</name>
</gene>
<dbReference type="AlphaFoldDB" id="A0A9P5PUJ2"/>
<dbReference type="InterPro" id="IPR000571">
    <property type="entry name" value="Znf_CCCH"/>
</dbReference>
<name>A0A9P5PUJ2_9AGAR</name>
<protein>
    <recommendedName>
        <fullName evidence="3">C3H1-type domain-containing protein</fullName>
    </recommendedName>
</protein>
<feature type="region of interest" description="Disordered" evidence="2">
    <location>
        <begin position="107"/>
        <end position="127"/>
    </location>
</feature>
<feature type="region of interest" description="Disordered" evidence="2">
    <location>
        <begin position="282"/>
        <end position="353"/>
    </location>
</feature>
<evidence type="ECO:0000313" key="5">
    <source>
        <dbReference type="Proteomes" id="UP000772434"/>
    </source>
</evidence>
<feature type="compositionally biased region" description="Low complexity" evidence="2">
    <location>
        <begin position="77"/>
        <end position="86"/>
    </location>
</feature>
<reference evidence="4" key="1">
    <citation type="submission" date="2020-11" db="EMBL/GenBank/DDBJ databases">
        <authorList>
            <consortium name="DOE Joint Genome Institute"/>
            <person name="Ahrendt S."/>
            <person name="Riley R."/>
            <person name="Andreopoulos W."/>
            <person name="Labutti K."/>
            <person name="Pangilinan J."/>
            <person name="Ruiz-Duenas F.J."/>
            <person name="Barrasa J.M."/>
            <person name="Sanchez-Garcia M."/>
            <person name="Camarero S."/>
            <person name="Miyauchi S."/>
            <person name="Serrano A."/>
            <person name="Linde D."/>
            <person name="Babiker R."/>
            <person name="Drula E."/>
            <person name="Ayuso-Fernandez I."/>
            <person name="Pacheco R."/>
            <person name="Padilla G."/>
            <person name="Ferreira P."/>
            <person name="Barriuso J."/>
            <person name="Kellner H."/>
            <person name="Castanera R."/>
            <person name="Alfaro M."/>
            <person name="Ramirez L."/>
            <person name="Pisabarro A.G."/>
            <person name="Kuo A."/>
            <person name="Tritt A."/>
            <person name="Lipzen A."/>
            <person name="He G."/>
            <person name="Yan M."/>
            <person name="Ng V."/>
            <person name="Cullen D."/>
            <person name="Martin F."/>
            <person name="Rosso M.-N."/>
            <person name="Henrissat B."/>
            <person name="Hibbett D."/>
            <person name="Martinez A.T."/>
            <person name="Grigoriev I.V."/>
        </authorList>
    </citation>
    <scope>NUCLEOTIDE SEQUENCE</scope>
    <source>
        <strain evidence="4">AH 40177</strain>
    </source>
</reference>
<feature type="compositionally biased region" description="Basic and acidic residues" evidence="2">
    <location>
        <begin position="327"/>
        <end position="341"/>
    </location>
</feature>